<protein>
    <recommendedName>
        <fullName evidence="7 17">3-dehydroquinate synthase</fullName>
        <shortName evidence="17">DHQS</shortName>
        <ecNumber evidence="6 17">4.2.3.4</ecNumber>
    </recommendedName>
</protein>
<evidence type="ECO:0000256" key="17">
    <source>
        <dbReference type="HAMAP-Rule" id="MF_00110"/>
    </source>
</evidence>
<organism evidence="20 21">
    <name type="scientific">Kineosporia mesophila</name>
    <dbReference type="NCBI Taxonomy" id="566012"/>
    <lineage>
        <taxon>Bacteria</taxon>
        <taxon>Bacillati</taxon>
        <taxon>Actinomycetota</taxon>
        <taxon>Actinomycetes</taxon>
        <taxon>Kineosporiales</taxon>
        <taxon>Kineosporiaceae</taxon>
        <taxon>Kineosporia</taxon>
    </lineage>
</organism>
<comment type="caution">
    <text evidence="17">Lacks conserved residue(s) required for the propagation of feature annotation.</text>
</comment>
<dbReference type="Proteomes" id="UP001501074">
    <property type="component" value="Unassembled WGS sequence"/>
</dbReference>
<evidence type="ECO:0000256" key="5">
    <source>
        <dbReference type="ARBA" id="ARBA00005412"/>
    </source>
</evidence>
<feature type="domain" description="3-dehydroquinate synthase C-terminal" evidence="19">
    <location>
        <begin position="182"/>
        <end position="324"/>
    </location>
</feature>
<keyword evidence="11 17" id="KW-0547">Nucleotide-binding</keyword>
<evidence type="ECO:0000256" key="14">
    <source>
        <dbReference type="ARBA" id="ARBA00023141"/>
    </source>
</evidence>
<comment type="function">
    <text evidence="17">Catalyzes the conversion of 3-deoxy-D-arabino-heptulosonate 7-phosphate (DAHP) to dehydroquinate (DHQ).</text>
</comment>
<gene>
    <name evidence="17 20" type="primary">aroB</name>
    <name evidence="20" type="ORF">GCM10022223_65590</name>
</gene>
<evidence type="ECO:0000256" key="15">
    <source>
        <dbReference type="ARBA" id="ARBA00023239"/>
    </source>
</evidence>
<keyword evidence="13 17" id="KW-0520">NAD</keyword>
<dbReference type="NCBIfam" id="TIGR01357">
    <property type="entry name" value="aroB"/>
    <property type="match status" value="1"/>
</dbReference>
<dbReference type="CDD" id="cd08195">
    <property type="entry name" value="DHQS"/>
    <property type="match status" value="1"/>
</dbReference>
<comment type="cofactor">
    <cofactor evidence="17">
        <name>Co(2+)</name>
        <dbReference type="ChEBI" id="CHEBI:48828"/>
    </cofactor>
    <cofactor evidence="17">
        <name>Zn(2+)</name>
        <dbReference type="ChEBI" id="CHEBI:29105"/>
    </cofactor>
    <text evidence="17">Binds 1 divalent metal cation per subunit. Can use either Co(2+) or Zn(2+).</text>
</comment>
<dbReference type="EMBL" id="BAAAZO010000012">
    <property type="protein sequence ID" value="GAA3637565.1"/>
    <property type="molecule type" value="Genomic_DNA"/>
</dbReference>
<dbReference type="InterPro" id="IPR030963">
    <property type="entry name" value="DHQ_synth_fam"/>
</dbReference>
<feature type="domain" description="3-dehydroquinate synthase N-terminal" evidence="18">
    <location>
        <begin position="68"/>
        <end position="179"/>
    </location>
</feature>
<evidence type="ECO:0000313" key="20">
    <source>
        <dbReference type="EMBL" id="GAA3637565.1"/>
    </source>
</evidence>
<proteinExistence type="inferred from homology"/>
<keyword evidence="15 17" id="KW-0456">Lyase</keyword>
<keyword evidence="21" id="KW-1185">Reference proteome</keyword>
<evidence type="ECO:0000256" key="13">
    <source>
        <dbReference type="ARBA" id="ARBA00023027"/>
    </source>
</evidence>
<comment type="caution">
    <text evidence="20">The sequence shown here is derived from an EMBL/GenBank/DDBJ whole genome shotgun (WGS) entry which is preliminary data.</text>
</comment>
<comment type="pathway">
    <text evidence="4 17">Metabolic intermediate biosynthesis; chorismate biosynthesis; chorismate from D-erythrose 4-phosphate and phosphoenolpyruvate: step 2/7.</text>
</comment>
<keyword evidence="12 17" id="KW-0862">Zinc</keyword>
<evidence type="ECO:0000256" key="11">
    <source>
        <dbReference type="ARBA" id="ARBA00022741"/>
    </source>
</evidence>
<evidence type="ECO:0000256" key="6">
    <source>
        <dbReference type="ARBA" id="ARBA00013031"/>
    </source>
</evidence>
<feature type="binding site" evidence="17">
    <location>
        <position position="152"/>
    </location>
    <ligand>
        <name>NAD(+)</name>
        <dbReference type="ChEBI" id="CHEBI:57540"/>
    </ligand>
</feature>
<feature type="binding site" evidence="17">
    <location>
        <begin position="106"/>
        <end position="110"/>
    </location>
    <ligand>
        <name>NAD(+)</name>
        <dbReference type="ChEBI" id="CHEBI:57540"/>
    </ligand>
</feature>
<feature type="binding site" evidence="17">
    <location>
        <position position="185"/>
    </location>
    <ligand>
        <name>Zn(2+)</name>
        <dbReference type="ChEBI" id="CHEBI:29105"/>
    </ligand>
</feature>
<sequence length="360" mass="38160">MTDTAAKITVGRDEVYEVTIGSGVLAGLPAALGPKVTRVAIVHPRTLRALGRTVNQQITDAGLRPLLIEVPDGEAAKTAETLTMCWALLGQAGFTRSDAVVGLGGGAVTDLAGFVAASWLRGVAVVQVPTTLLGMVDAAVGGKTGINTAEGKNLVGAFHPPRAVICDLDALRTLPHADLVAGLAEVVKCGFIADPAILDLVERDPSAATSWDSDVLRELVERAIAVKAKVVTNDLKESGEREFLNYGHTFAHGVEQVEQYTWRHGEAVAVGMMYVARLGELAGRTPPELVARHSAALASLGLPRTYRGDRWPALLTAMGRDKKNRGDLMRFIVLDDLAAPGRLEGPEPALLEEAYRLISE</sequence>
<accession>A0ABP7AQA3</accession>
<dbReference type="InterPro" id="IPR030960">
    <property type="entry name" value="DHQS/DOIS_N"/>
</dbReference>
<dbReference type="Pfam" id="PF24621">
    <property type="entry name" value="DHQS_C"/>
    <property type="match status" value="1"/>
</dbReference>
<comment type="subcellular location">
    <subcellularLocation>
        <location evidence="3 17">Cytoplasm</location>
    </subcellularLocation>
</comment>
<feature type="binding site" evidence="17">
    <location>
        <begin position="130"/>
        <end position="131"/>
    </location>
    <ligand>
        <name>NAD(+)</name>
        <dbReference type="ChEBI" id="CHEBI:57540"/>
    </ligand>
</feature>
<comment type="catalytic activity">
    <reaction evidence="1 17">
        <text>7-phospho-2-dehydro-3-deoxy-D-arabino-heptonate = 3-dehydroquinate + phosphate</text>
        <dbReference type="Rhea" id="RHEA:21968"/>
        <dbReference type="ChEBI" id="CHEBI:32364"/>
        <dbReference type="ChEBI" id="CHEBI:43474"/>
        <dbReference type="ChEBI" id="CHEBI:58394"/>
        <dbReference type="EC" id="4.2.3.4"/>
    </reaction>
</comment>
<feature type="binding site" evidence="17">
    <location>
        <begin position="72"/>
        <end position="77"/>
    </location>
    <ligand>
        <name>NAD(+)</name>
        <dbReference type="ChEBI" id="CHEBI:57540"/>
    </ligand>
</feature>
<evidence type="ECO:0000259" key="19">
    <source>
        <dbReference type="Pfam" id="PF24621"/>
    </source>
</evidence>
<comment type="similarity">
    <text evidence="5 17">Belongs to the sugar phosphate cyclases superfamily. Dehydroquinate synthase family.</text>
</comment>
<dbReference type="SUPFAM" id="SSF56796">
    <property type="entry name" value="Dehydroquinate synthase-like"/>
    <property type="match status" value="1"/>
</dbReference>
<evidence type="ECO:0000256" key="9">
    <source>
        <dbReference type="ARBA" id="ARBA00022605"/>
    </source>
</evidence>
<evidence type="ECO:0000256" key="2">
    <source>
        <dbReference type="ARBA" id="ARBA00001911"/>
    </source>
</evidence>
<dbReference type="InterPro" id="IPR016037">
    <property type="entry name" value="DHQ_synth_AroB"/>
</dbReference>
<dbReference type="InterPro" id="IPR056179">
    <property type="entry name" value="DHQS_C"/>
</dbReference>
<dbReference type="HAMAP" id="MF_00110">
    <property type="entry name" value="DHQ_synthase"/>
    <property type="match status" value="1"/>
</dbReference>
<evidence type="ECO:0000256" key="8">
    <source>
        <dbReference type="ARBA" id="ARBA00022490"/>
    </source>
</evidence>
<keyword evidence="10 17" id="KW-0479">Metal-binding</keyword>
<keyword evidence="16 17" id="KW-0170">Cobalt</keyword>
<dbReference type="RefSeq" id="WP_231481566.1">
    <property type="nucleotide sequence ID" value="NZ_BAAAZO010000012.1"/>
</dbReference>
<feature type="binding site" evidence="17">
    <location>
        <position position="264"/>
    </location>
    <ligand>
        <name>Zn(2+)</name>
        <dbReference type="ChEBI" id="CHEBI:29105"/>
    </ligand>
</feature>
<evidence type="ECO:0000259" key="18">
    <source>
        <dbReference type="Pfam" id="PF01761"/>
    </source>
</evidence>
<evidence type="ECO:0000256" key="12">
    <source>
        <dbReference type="ARBA" id="ARBA00022833"/>
    </source>
</evidence>
<reference evidence="21" key="1">
    <citation type="journal article" date="2019" name="Int. J. Syst. Evol. Microbiol.">
        <title>The Global Catalogue of Microorganisms (GCM) 10K type strain sequencing project: providing services to taxonomists for standard genome sequencing and annotation.</title>
        <authorList>
            <consortium name="The Broad Institute Genomics Platform"/>
            <consortium name="The Broad Institute Genome Sequencing Center for Infectious Disease"/>
            <person name="Wu L."/>
            <person name="Ma J."/>
        </authorList>
    </citation>
    <scope>NUCLEOTIDE SEQUENCE [LARGE SCALE GENOMIC DNA]</scope>
    <source>
        <strain evidence="21">JCM 16902</strain>
    </source>
</reference>
<keyword evidence="9 17" id="KW-0028">Amino-acid biosynthesis</keyword>
<name>A0ABP7AQA3_9ACTN</name>
<evidence type="ECO:0000256" key="1">
    <source>
        <dbReference type="ARBA" id="ARBA00001393"/>
    </source>
</evidence>
<evidence type="ECO:0000256" key="7">
    <source>
        <dbReference type="ARBA" id="ARBA00017684"/>
    </source>
</evidence>
<dbReference type="PANTHER" id="PTHR43622">
    <property type="entry name" value="3-DEHYDROQUINATE SYNTHASE"/>
    <property type="match status" value="1"/>
</dbReference>
<evidence type="ECO:0000256" key="4">
    <source>
        <dbReference type="ARBA" id="ARBA00004661"/>
    </source>
</evidence>
<dbReference type="EC" id="4.2.3.4" evidence="6 17"/>
<dbReference type="PANTHER" id="PTHR43622:SF7">
    <property type="entry name" value="3-DEHYDROQUINATE SYNTHASE, CHLOROPLASTIC"/>
    <property type="match status" value="1"/>
</dbReference>
<feature type="binding site" evidence="17">
    <location>
        <position position="248"/>
    </location>
    <ligand>
        <name>Zn(2+)</name>
        <dbReference type="ChEBI" id="CHEBI:29105"/>
    </ligand>
</feature>
<evidence type="ECO:0000256" key="3">
    <source>
        <dbReference type="ARBA" id="ARBA00004496"/>
    </source>
</evidence>
<dbReference type="InterPro" id="IPR050071">
    <property type="entry name" value="Dehydroquinate_synthase"/>
</dbReference>
<dbReference type="Pfam" id="PF01761">
    <property type="entry name" value="DHQ_synthase"/>
    <property type="match status" value="1"/>
</dbReference>
<dbReference type="Gene3D" id="3.40.50.1970">
    <property type="match status" value="1"/>
</dbReference>
<feature type="binding site" evidence="17">
    <location>
        <position position="143"/>
    </location>
    <ligand>
        <name>NAD(+)</name>
        <dbReference type="ChEBI" id="CHEBI:57540"/>
    </ligand>
</feature>
<dbReference type="Gene3D" id="1.20.1090.10">
    <property type="entry name" value="Dehydroquinate synthase-like - alpha domain"/>
    <property type="match status" value="1"/>
</dbReference>
<evidence type="ECO:0000313" key="21">
    <source>
        <dbReference type="Proteomes" id="UP001501074"/>
    </source>
</evidence>
<evidence type="ECO:0000256" key="10">
    <source>
        <dbReference type="ARBA" id="ARBA00022723"/>
    </source>
</evidence>
<dbReference type="PIRSF" id="PIRSF001455">
    <property type="entry name" value="DHQ_synth"/>
    <property type="match status" value="1"/>
</dbReference>
<evidence type="ECO:0000256" key="16">
    <source>
        <dbReference type="ARBA" id="ARBA00023285"/>
    </source>
</evidence>
<keyword evidence="8 17" id="KW-0963">Cytoplasm</keyword>
<keyword evidence="14 17" id="KW-0057">Aromatic amino acid biosynthesis</keyword>
<comment type="cofactor">
    <cofactor evidence="2 17">
        <name>NAD(+)</name>
        <dbReference type="ChEBI" id="CHEBI:57540"/>
    </cofactor>
</comment>